<protein>
    <submittedName>
        <fullName evidence="7">MFS transporter</fullName>
    </submittedName>
</protein>
<accession>A0ABV3G9D8</accession>
<comment type="caution">
    <text evidence="7">The sequence shown here is derived from an EMBL/GenBank/DDBJ whole genome shotgun (WGS) entry which is preliminary data.</text>
</comment>
<reference evidence="7 8" key="1">
    <citation type="submission" date="2024-06" db="EMBL/GenBank/DDBJ databases">
        <title>The Natural Products Discovery Center: Release of the First 8490 Sequenced Strains for Exploring Actinobacteria Biosynthetic Diversity.</title>
        <authorList>
            <person name="Kalkreuter E."/>
            <person name="Kautsar S.A."/>
            <person name="Yang D."/>
            <person name="Bader C.D."/>
            <person name="Teijaro C.N."/>
            <person name="Fluegel L."/>
            <person name="Davis C.M."/>
            <person name="Simpson J.R."/>
            <person name="Lauterbach L."/>
            <person name="Steele A.D."/>
            <person name="Gui C."/>
            <person name="Meng S."/>
            <person name="Li G."/>
            <person name="Viehrig K."/>
            <person name="Ye F."/>
            <person name="Su P."/>
            <person name="Kiefer A.F."/>
            <person name="Nichols A."/>
            <person name="Cepeda A.J."/>
            <person name="Yan W."/>
            <person name="Fan B."/>
            <person name="Jiang Y."/>
            <person name="Adhikari A."/>
            <person name="Zheng C.-J."/>
            <person name="Schuster L."/>
            <person name="Cowan T.M."/>
            <person name="Smanski M.J."/>
            <person name="Chevrette M.G."/>
            <person name="De Carvalho L.P.S."/>
            <person name="Shen B."/>
        </authorList>
    </citation>
    <scope>NUCLEOTIDE SEQUENCE [LARGE SCALE GENOMIC DNA]</scope>
    <source>
        <strain evidence="7 8">NPDC050100</strain>
    </source>
</reference>
<feature type="domain" description="Major facilitator superfamily (MFS) profile" evidence="6">
    <location>
        <begin position="9"/>
        <end position="412"/>
    </location>
</feature>
<proteinExistence type="predicted"/>
<feature type="transmembrane region" description="Helical" evidence="5">
    <location>
        <begin position="53"/>
        <end position="75"/>
    </location>
</feature>
<gene>
    <name evidence="7" type="ORF">AB0I59_06360</name>
</gene>
<dbReference type="RefSeq" id="WP_061252601.1">
    <property type="nucleotide sequence ID" value="NZ_JBFALK010000003.1"/>
</dbReference>
<feature type="transmembrane region" description="Helical" evidence="5">
    <location>
        <begin position="299"/>
        <end position="318"/>
    </location>
</feature>
<feature type="transmembrane region" description="Helical" evidence="5">
    <location>
        <begin position="228"/>
        <end position="248"/>
    </location>
</feature>
<feature type="transmembrane region" description="Helical" evidence="5">
    <location>
        <begin position="362"/>
        <end position="382"/>
    </location>
</feature>
<comment type="subcellular location">
    <subcellularLocation>
        <location evidence="1">Cell membrane</location>
        <topology evidence="1">Multi-pass membrane protein</topology>
    </subcellularLocation>
</comment>
<feature type="transmembrane region" description="Helical" evidence="5">
    <location>
        <begin position="12"/>
        <end position="33"/>
    </location>
</feature>
<feature type="transmembrane region" description="Helical" evidence="5">
    <location>
        <begin position="173"/>
        <end position="193"/>
    </location>
</feature>
<keyword evidence="2 5" id="KW-0812">Transmembrane</keyword>
<dbReference type="InterPro" id="IPR036259">
    <property type="entry name" value="MFS_trans_sf"/>
</dbReference>
<sequence length="412" mass="43059">MTVRTTPQRTNQTGLFGLLFVANTAMFAVYFGVGGPLVQSAVALADPVDKVANAGMVAGVSAIFATVFNPIGGALSDRTRSRFGRRNPWLLGGALAAFAALWLLGTASTVTLILISWSIAQAMMNLFQAALTAIVPDRVPRERRGIASAVAGVATSVAAVVGTQVAARYAGSLAGFLLLGGGVVASAVLLVLFSRDPRPGEYEIVVKERRSPLAVLADFLSALGHRDFMWVFLGRALMILSYFMVLMFQLFILQDHIRMPSGLTPVEGVAALTLINVIASVVATLIGGPLADKLQRYRLFVFVSSAISGLALLIPLVSPTWTGMAIFSAVSGVGFGTYMAVDTALATLVLPNPENAARDLGVLNIANAGPQMIAPFVAATIIELSGYPALFATAIVVAVAGALTVLRVKAVR</sequence>
<dbReference type="Pfam" id="PF07690">
    <property type="entry name" value="MFS_1"/>
    <property type="match status" value="2"/>
</dbReference>
<dbReference type="Gene3D" id="1.20.1250.20">
    <property type="entry name" value="MFS general substrate transporter like domains"/>
    <property type="match status" value="2"/>
</dbReference>
<keyword evidence="8" id="KW-1185">Reference proteome</keyword>
<evidence type="ECO:0000256" key="1">
    <source>
        <dbReference type="ARBA" id="ARBA00004651"/>
    </source>
</evidence>
<feature type="transmembrane region" description="Helical" evidence="5">
    <location>
        <begin position="388"/>
        <end position="406"/>
    </location>
</feature>
<feature type="transmembrane region" description="Helical" evidence="5">
    <location>
        <begin position="110"/>
        <end position="134"/>
    </location>
</feature>
<evidence type="ECO:0000313" key="8">
    <source>
        <dbReference type="Proteomes" id="UP001551675"/>
    </source>
</evidence>
<evidence type="ECO:0000313" key="7">
    <source>
        <dbReference type="EMBL" id="MEV0968239.1"/>
    </source>
</evidence>
<feature type="transmembrane region" description="Helical" evidence="5">
    <location>
        <begin position="268"/>
        <end position="287"/>
    </location>
</feature>
<evidence type="ECO:0000259" key="6">
    <source>
        <dbReference type="PROSITE" id="PS50850"/>
    </source>
</evidence>
<evidence type="ECO:0000256" key="5">
    <source>
        <dbReference type="SAM" id="Phobius"/>
    </source>
</evidence>
<dbReference type="EMBL" id="JBFALK010000003">
    <property type="protein sequence ID" value="MEV0968239.1"/>
    <property type="molecule type" value="Genomic_DNA"/>
</dbReference>
<keyword evidence="3 5" id="KW-1133">Transmembrane helix</keyword>
<keyword evidence="4 5" id="KW-0472">Membrane</keyword>
<dbReference type="PANTHER" id="PTHR23528:SF1">
    <property type="entry name" value="MAJOR FACILITATOR SUPERFAMILY (MFS) PROFILE DOMAIN-CONTAINING PROTEIN"/>
    <property type="match status" value="1"/>
</dbReference>
<evidence type="ECO:0000256" key="2">
    <source>
        <dbReference type="ARBA" id="ARBA00022692"/>
    </source>
</evidence>
<dbReference type="SUPFAM" id="SSF103473">
    <property type="entry name" value="MFS general substrate transporter"/>
    <property type="match status" value="1"/>
</dbReference>
<feature type="transmembrane region" description="Helical" evidence="5">
    <location>
        <begin position="324"/>
        <end position="350"/>
    </location>
</feature>
<dbReference type="InterPro" id="IPR011701">
    <property type="entry name" value="MFS"/>
</dbReference>
<dbReference type="InterPro" id="IPR020846">
    <property type="entry name" value="MFS_dom"/>
</dbReference>
<evidence type="ECO:0000256" key="3">
    <source>
        <dbReference type="ARBA" id="ARBA00022989"/>
    </source>
</evidence>
<feature type="transmembrane region" description="Helical" evidence="5">
    <location>
        <begin position="146"/>
        <end position="167"/>
    </location>
</feature>
<name>A0ABV3G9D8_MICGL</name>
<dbReference type="PANTHER" id="PTHR23528">
    <property type="match status" value="1"/>
</dbReference>
<organism evidence="7 8">
    <name type="scientific">Microtetraspora glauca</name>
    <dbReference type="NCBI Taxonomy" id="1996"/>
    <lineage>
        <taxon>Bacteria</taxon>
        <taxon>Bacillati</taxon>
        <taxon>Actinomycetota</taxon>
        <taxon>Actinomycetes</taxon>
        <taxon>Streptosporangiales</taxon>
        <taxon>Streptosporangiaceae</taxon>
        <taxon>Microtetraspora</taxon>
    </lineage>
</organism>
<dbReference type="PROSITE" id="PS50850">
    <property type="entry name" value="MFS"/>
    <property type="match status" value="1"/>
</dbReference>
<feature type="transmembrane region" description="Helical" evidence="5">
    <location>
        <begin position="87"/>
        <end position="104"/>
    </location>
</feature>
<dbReference type="Proteomes" id="UP001551675">
    <property type="component" value="Unassembled WGS sequence"/>
</dbReference>
<evidence type="ECO:0000256" key="4">
    <source>
        <dbReference type="ARBA" id="ARBA00023136"/>
    </source>
</evidence>